<dbReference type="Proteomes" id="UP000001169">
    <property type="component" value="Plasmid pNG300"/>
</dbReference>
<keyword evidence="2" id="KW-0614">Plasmid</keyword>
<dbReference type="HOGENOM" id="CLU_1451380_0_0_2"/>
<dbReference type="EnsemblBacteria" id="AAV44354">
    <property type="protein sequence ID" value="AAV44354"/>
    <property type="gene ID" value="pNG3025"/>
</dbReference>
<feature type="region of interest" description="Disordered" evidence="1">
    <location>
        <begin position="144"/>
        <end position="186"/>
    </location>
</feature>
<sequence>MCEQFTDGTVRCARYPFCDKTADLVVPAPDESDYPICRECYEEPCGRCFDAIENDDNVAKGLCQGCRDEIRMWGGDDERGIEKDPDSEQTTLLTDGGTIDDGAEYRNTVTISFITNFEVDPDEFDLRAEKPDTIREELLSAIISGTAKPQIPAAHGETSLKNSREKIRQAHESNTETDSSGGHDEQ</sequence>
<protein>
    <submittedName>
        <fullName evidence="2">Uncharacterized protein</fullName>
    </submittedName>
</protein>
<feature type="compositionally biased region" description="Basic and acidic residues" evidence="1">
    <location>
        <begin position="162"/>
        <end position="174"/>
    </location>
</feature>
<dbReference type="GeneID" id="3126716"/>
<reference evidence="2 3" key="1">
    <citation type="journal article" date="2004" name="Genome Res.">
        <title>Genome sequence of Haloarcula marismortui: a halophilic archaeon from the Dead Sea.</title>
        <authorList>
            <person name="Baliga N.S."/>
            <person name="Bonneau R."/>
            <person name="Facciotti M.T."/>
            <person name="Pan M."/>
            <person name="Glusman G."/>
            <person name="Deutsch E.W."/>
            <person name="Shannon P."/>
            <person name="Chiu Y."/>
            <person name="Weng R.S."/>
            <person name="Gan R.R."/>
            <person name="Hung P."/>
            <person name="Date S.V."/>
            <person name="Marcotte E."/>
            <person name="Hood L."/>
            <person name="Ng W.V."/>
        </authorList>
    </citation>
    <scope>NUCLEOTIDE SEQUENCE [LARGE SCALE GENOMIC DNA]</scope>
    <source>
        <strain evidence="3">ATCC 43049 / DSM 3752 / JCM 8966 / VKM B-1809</strain>
        <plasmid evidence="3">Plasmid pNG300</plasmid>
    </source>
</reference>
<geneLocation type="plasmid" evidence="2 3">
    <name>pNG300</name>
</geneLocation>
<name>Q5V7Z6_HALMA</name>
<gene>
    <name evidence="2" type="ordered locus">pNG3025</name>
</gene>
<dbReference type="RefSeq" id="WP_011222204.1">
    <property type="nucleotide sequence ID" value="NC_006391.1"/>
</dbReference>
<proteinExistence type="predicted"/>
<keyword evidence="3" id="KW-1185">Reference proteome</keyword>
<dbReference type="KEGG" id="hma:pNG3025"/>
<evidence type="ECO:0000313" key="3">
    <source>
        <dbReference type="Proteomes" id="UP000001169"/>
    </source>
</evidence>
<dbReference type="EMBL" id="AY596292">
    <property type="protein sequence ID" value="AAV44354.1"/>
    <property type="molecule type" value="Genomic_DNA"/>
</dbReference>
<organism evidence="2 3">
    <name type="scientific">Haloarcula marismortui (strain ATCC 43049 / DSM 3752 / JCM 8966 / VKM B-1809)</name>
    <name type="common">Halobacterium marismortui</name>
    <dbReference type="NCBI Taxonomy" id="272569"/>
    <lineage>
        <taxon>Archaea</taxon>
        <taxon>Methanobacteriati</taxon>
        <taxon>Methanobacteriota</taxon>
        <taxon>Stenosarchaea group</taxon>
        <taxon>Halobacteria</taxon>
        <taxon>Halobacteriales</taxon>
        <taxon>Haloarculaceae</taxon>
        <taxon>Haloarcula</taxon>
    </lineage>
</organism>
<evidence type="ECO:0000256" key="1">
    <source>
        <dbReference type="SAM" id="MobiDB-lite"/>
    </source>
</evidence>
<dbReference type="PATRIC" id="fig|272569.17.peg.101"/>
<accession>Q5V7Z6</accession>
<evidence type="ECO:0000313" key="2">
    <source>
        <dbReference type="EMBL" id="AAV44354.1"/>
    </source>
</evidence>
<dbReference type="AlphaFoldDB" id="Q5V7Z6"/>